<name>A0A127MSW1_9PSED</name>
<dbReference type="GeneID" id="72995854"/>
<dbReference type="RefSeq" id="WP_009619847.1">
    <property type="nucleotide sequence ID" value="NZ_CP014158.1"/>
</dbReference>
<accession>A0A127MSW1</accession>
<organism evidence="1 2">
    <name type="scientific">Pseudomonas citronellolis</name>
    <dbReference type="NCBI Taxonomy" id="53408"/>
    <lineage>
        <taxon>Bacteria</taxon>
        <taxon>Pseudomonadati</taxon>
        <taxon>Pseudomonadota</taxon>
        <taxon>Gammaproteobacteria</taxon>
        <taxon>Pseudomonadales</taxon>
        <taxon>Pseudomonadaceae</taxon>
        <taxon>Pseudomonas</taxon>
    </lineage>
</organism>
<dbReference type="KEGG" id="pcq:PcP3B5_27570"/>
<sequence>MSAQNLGRWERLFSVALGLAGMRNGFRRGGLQGWLEVGASALMVKRGLTGHCRVKAALLGHGDGHAEAAPGVIPGPARESQEKRVDNALEETFPASDPISP</sequence>
<dbReference type="EMBL" id="CP015878">
    <property type="protein sequence ID" value="ANI14949.1"/>
    <property type="molecule type" value="Genomic_DNA"/>
</dbReference>
<dbReference type="AlphaFoldDB" id="A0A127MSW1"/>
<reference evidence="1 2" key="1">
    <citation type="submission" date="2016-05" db="EMBL/GenBank/DDBJ databases">
        <title>Genome Sequence of Pseudomonas citronellolis Strain SJTE-3, an Estrogens and Persistent Organic Pollutants degradation strain.</title>
        <authorList>
            <person name="Liang R."/>
        </authorList>
    </citation>
    <scope>NUCLEOTIDE SEQUENCE [LARGE SCALE GENOMIC DNA]</scope>
    <source>
        <strain evidence="1 2">SJTE-3</strain>
    </source>
</reference>
<dbReference type="STRING" id="53408.A9C11_13520"/>
<evidence type="ECO:0000313" key="2">
    <source>
        <dbReference type="Proteomes" id="UP000077748"/>
    </source>
</evidence>
<gene>
    <name evidence="1" type="ORF">A9C11_13520</name>
</gene>
<proteinExistence type="predicted"/>
<dbReference type="Proteomes" id="UP000077748">
    <property type="component" value="Chromosome"/>
</dbReference>
<evidence type="ECO:0000313" key="1">
    <source>
        <dbReference type="EMBL" id="ANI14949.1"/>
    </source>
</evidence>
<protein>
    <submittedName>
        <fullName evidence="1">Metallothionein</fullName>
    </submittedName>
</protein>